<reference evidence="7 8" key="1">
    <citation type="submission" date="2017-02" db="EMBL/GenBank/DDBJ databases">
        <title>The new phylogeny of genus Mycobacterium.</title>
        <authorList>
            <person name="Tortoli E."/>
            <person name="Trovato A."/>
            <person name="Cirillo D.M."/>
        </authorList>
    </citation>
    <scope>NUCLEOTIDE SEQUENCE [LARGE SCALE GENOMIC DNA]</scope>
    <source>
        <strain evidence="7 8">DSM 45578</strain>
    </source>
</reference>
<proteinExistence type="inferred from homology"/>
<dbReference type="GO" id="GO:0016757">
    <property type="term" value="F:glycosyltransferase activity"/>
    <property type="evidence" value="ECO:0007669"/>
    <property type="project" value="UniProtKB-KW"/>
</dbReference>
<keyword evidence="4 7" id="KW-0808">Transferase</keyword>
<dbReference type="SUPFAM" id="SSF53448">
    <property type="entry name" value="Nucleotide-diphospho-sugar transferases"/>
    <property type="match status" value="1"/>
</dbReference>
<dbReference type="InterPro" id="IPR027791">
    <property type="entry name" value="Galactosyl_T_C"/>
</dbReference>
<organism evidence="7 8">
    <name type="scientific">Mycolicibacterium bacteremicum</name>
    <name type="common">Mycobacterium bacteremicum</name>
    <dbReference type="NCBI Taxonomy" id="564198"/>
    <lineage>
        <taxon>Bacteria</taxon>
        <taxon>Bacillati</taxon>
        <taxon>Actinomycetota</taxon>
        <taxon>Actinomycetes</taxon>
        <taxon>Mycobacteriales</taxon>
        <taxon>Mycobacteriaceae</taxon>
        <taxon>Mycolicibacterium</taxon>
    </lineage>
</organism>
<evidence type="ECO:0000256" key="1">
    <source>
        <dbReference type="ARBA" id="ARBA00004776"/>
    </source>
</evidence>
<evidence type="ECO:0000313" key="7">
    <source>
        <dbReference type="EMBL" id="ORA06147.1"/>
    </source>
</evidence>
<dbReference type="Gene3D" id="3.90.550.10">
    <property type="entry name" value="Spore Coat Polysaccharide Biosynthesis Protein SpsA, Chain A"/>
    <property type="match status" value="1"/>
</dbReference>
<evidence type="ECO:0000256" key="4">
    <source>
        <dbReference type="ARBA" id="ARBA00022679"/>
    </source>
</evidence>
<dbReference type="EMBL" id="MVHJ01000004">
    <property type="protein sequence ID" value="ORA06147.1"/>
    <property type="molecule type" value="Genomic_DNA"/>
</dbReference>
<evidence type="ECO:0000256" key="3">
    <source>
        <dbReference type="ARBA" id="ARBA00022676"/>
    </source>
</evidence>
<keyword evidence="3" id="KW-0328">Glycosyltransferase</keyword>
<dbReference type="AlphaFoldDB" id="A0A1W9Z1K8"/>
<comment type="similarity">
    <text evidence="2">Belongs to the glycosyltransferase 2 family.</text>
</comment>
<dbReference type="STRING" id="564198.BST17_07090"/>
<name>A0A1W9Z1K8_MYCBA</name>
<sequence>MRTAVITTVHGRGAHLRRQRAGLAGATARPDLHVIVAMDDPDVSADLGDVTLPTTVVECPTEPGALPLARARNIGAATALADGAGLLIFLDVDCIPGASLVQRYRVVAGQPEHTGALLCGPVSYLPPPGPTGYPSEGLDRLAQPHPARPAPPADVVLPGGDYELFWSLSFAVTPLTWCDIGGFCEEYVGYGGEDTDFAQTAAERRIPLRWVGGAEAFHQHHPVSVPPVEHLHDIVRNARIFQRRWGWVPMAGWLDEFEAGGLITRDAAGRPQLIDDDARLGRSETGTPVA</sequence>
<evidence type="ECO:0000313" key="8">
    <source>
        <dbReference type="Proteomes" id="UP000192366"/>
    </source>
</evidence>
<dbReference type="PANTHER" id="PTHR43179">
    <property type="entry name" value="RHAMNOSYLTRANSFERASE WBBL"/>
    <property type="match status" value="1"/>
</dbReference>
<protein>
    <submittedName>
        <fullName evidence="7">Sugar transferase</fullName>
    </submittedName>
</protein>
<evidence type="ECO:0000259" key="6">
    <source>
        <dbReference type="Pfam" id="PF02709"/>
    </source>
</evidence>
<dbReference type="GO" id="GO:0071555">
    <property type="term" value="P:cell wall organization"/>
    <property type="evidence" value="ECO:0007669"/>
    <property type="project" value="UniProtKB-KW"/>
</dbReference>
<feature type="domain" description="Galactosyltransferase C-terminal" evidence="6">
    <location>
        <begin position="162"/>
        <end position="207"/>
    </location>
</feature>
<dbReference type="Pfam" id="PF02709">
    <property type="entry name" value="Glyco_transf_7C"/>
    <property type="match status" value="1"/>
</dbReference>
<comment type="caution">
    <text evidence="7">The sequence shown here is derived from an EMBL/GenBank/DDBJ whole genome shotgun (WGS) entry which is preliminary data.</text>
</comment>
<dbReference type="OrthoDB" id="6653642at2"/>
<evidence type="ECO:0000256" key="5">
    <source>
        <dbReference type="ARBA" id="ARBA00023316"/>
    </source>
</evidence>
<dbReference type="RefSeq" id="WP_083056617.1">
    <property type="nucleotide sequence ID" value="NZ_JACKVM010000008.1"/>
</dbReference>
<keyword evidence="5" id="KW-0961">Cell wall biogenesis/degradation</keyword>
<dbReference type="Proteomes" id="UP000192366">
    <property type="component" value="Unassembled WGS sequence"/>
</dbReference>
<dbReference type="InterPro" id="IPR029044">
    <property type="entry name" value="Nucleotide-diphossugar_trans"/>
</dbReference>
<dbReference type="PANTHER" id="PTHR43179:SF12">
    <property type="entry name" value="GALACTOFURANOSYLTRANSFERASE GLFT2"/>
    <property type="match status" value="1"/>
</dbReference>
<evidence type="ECO:0000256" key="2">
    <source>
        <dbReference type="ARBA" id="ARBA00006739"/>
    </source>
</evidence>
<keyword evidence="8" id="KW-1185">Reference proteome</keyword>
<gene>
    <name evidence="7" type="ORF">BST17_07090</name>
</gene>
<comment type="pathway">
    <text evidence="1">Cell wall biogenesis; cell wall polysaccharide biosynthesis.</text>
</comment>
<accession>A0A1W9Z1K8</accession>